<organism evidence="10 11">
    <name type="scientific">Tatumella punctata</name>
    <dbReference type="NCBI Taxonomy" id="399969"/>
    <lineage>
        <taxon>Bacteria</taxon>
        <taxon>Pseudomonadati</taxon>
        <taxon>Pseudomonadota</taxon>
        <taxon>Gammaproteobacteria</taxon>
        <taxon>Enterobacterales</taxon>
        <taxon>Erwiniaceae</taxon>
        <taxon>Tatumella</taxon>
    </lineage>
</organism>
<sequence length="227" mass="25627">MTKDTTPPLLQLNNIYYQAGETQILRDISLSVREGEFTLITGPSGCGKSTLLKIASSLISPDRGELLFDGKEISRYTAEEYRRQVSYCAQTPALFGDTVEDNLTFPWMLRNKKADPDQLRHGLQRLALPEDILKKPIEKLSGGEKQRVSLLRNIQFLPKVLLLDEITSALDEANKQRVNDVIHQYVRQEKLAVLWVTHDQNEISHADNVITLPARASQHGENSHEPA</sequence>
<proteinExistence type="inferred from homology"/>
<protein>
    <submittedName>
        <fullName evidence="10">Iron efflux ABC transporter ATP-binding subunit FetA</fullName>
    </submittedName>
</protein>
<dbReference type="EMBL" id="JBHSUC010000031">
    <property type="protein sequence ID" value="MFC6363485.1"/>
    <property type="molecule type" value="Genomic_DNA"/>
</dbReference>
<evidence type="ECO:0000313" key="11">
    <source>
        <dbReference type="Proteomes" id="UP001596215"/>
    </source>
</evidence>
<reference evidence="11" key="1">
    <citation type="journal article" date="2019" name="Int. J. Syst. Evol. Microbiol.">
        <title>The Global Catalogue of Microorganisms (GCM) 10K type strain sequencing project: providing services to taxonomists for standard genome sequencing and annotation.</title>
        <authorList>
            <consortium name="The Broad Institute Genomics Platform"/>
            <consortium name="The Broad Institute Genome Sequencing Center for Infectious Disease"/>
            <person name="Wu L."/>
            <person name="Ma J."/>
        </authorList>
    </citation>
    <scope>NUCLEOTIDE SEQUENCE [LARGE SCALE GENOMIC DNA]</scope>
    <source>
        <strain evidence="11">CGMCC 4.1530</strain>
    </source>
</reference>
<dbReference type="Gene3D" id="3.40.50.300">
    <property type="entry name" value="P-loop containing nucleotide triphosphate hydrolases"/>
    <property type="match status" value="1"/>
</dbReference>
<dbReference type="InterPro" id="IPR027417">
    <property type="entry name" value="P-loop_NTPase"/>
</dbReference>
<dbReference type="Pfam" id="PF00005">
    <property type="entry name" value="ABC_tran"/>
    <property type="match status" value="1"/>
</dbReference>
<evidence type="ECO:0000259" key="9">
    <source>
        <dbReference type="PROSITE" id="PS50893"/>
    </source>
</evidence>
<dbReference type="PROSITE" id="PS00211">
    <property type="entry name" value="ABC_TRANSPORTER_1"/>
    <property type="match status" value="1"/>
</dbReference>
<evidence type="ECO:0000256" key="6">
    <source>
        <dbReference type="ARBA" id="ARBA00022840"/>
    </source>
</evidence>
<evidence type="ECO:0000256" key="4">
    <source>
        <dbReference type="ARBA" id="ARBA00022519"/>
    </source>
</evidence>
<evidence type="ECO:0000313" key="10">
    <source>
        <dbReference type="EMBL" id="MFC6363485.1"/>
    </source>
</evidence>
<dbReference type="SUPFAM" id="SSF52540">
    <property type="entry name" value="P-loop containing nucleoside triphosphate hydrolases"/>
    <property type="match status" value="1"/>
</dbReference>
<dbReference type="Proteomes" id="UP001596215">
    <property type="component" value="Unassembled WGS sequence"/>
</dbReference>
<evidence type="ECO:0000256" key="8">
    <source>
        <dbReference type="ARBA" id="ARBA00023136"/>
    </source>
</evidence>
<keyword evidence="11" id="KW-1185">Reference proteome</keyword>
<keyword evidence="8" id="KW-0472">Membrane</keyword>
<keyword evidence="7" id="KW-1278">Translocase</keyword>
<comment type="similarity">
    <text evidence="1">Belongs to the ABC transporter superfamily. Drug exporter-2 (TC 3.A.1.117) family.</text>
</comment>
<keyword evidence="3" id="KW-1003">Cell membrane</keyword>
<keyword evidence="6 10" id="KW-0067">ATP-binding</keyword>
<dbReference type="PROSITE" id="PS50893">
    <property type="entry name" value="ABC_TRANSPORTER_2"/>
    <property type="match status" value="1"/>
</dbReference>
<accession>A0ABW1VS23</accession>
<comment type="caution">
    <text evidence="10">The sequence shown here is derived from an EMBL/GenBank/DDBJ whole genome shotgun (WGS) entry which is preliminary data.</text>
</comment>
<gene>
    <name evidence="10" type="primary">fetA</name>
    <name evidence="10" type="synonym">ybbL</name>
    <name evidence="10" type="ORF">ACFP73_15560</name>
</gene>
<evidence type="ECO:0000256" key="2">
    <source>
        <dbReference type="ARBA" id="ARBA00022448"/>
    </source>
</evidence>
<evidence type="ECO:0000256" key="5">
    <source>
        <dbReference type="ARBA" id="ARBA00022741"/>
    </source>
</evidence>
<name>A0ABW1VS23_9GAMM</name>
<dbReference type="RefSeq" id="WP_212710987.1">
    <property type="nucleotide sequence ID" value="NZ_BAAAFW010000009.1"/>
</dbReference>
<evidence type="ECO:0000256" key="3">
    <source>
        <dbReference type="ARBA" id="ARBA00022475"/>
    </source>
</evidence>
<keyword evidence="4" id="KW-0997">Cell inner membrane</keyword>
<dbReference type="InterPro" id="IPR003439">
    <property type="entry name" value="ABC_transporter-like_ATP-bd"/>
</dbReference>
<dbReference type="GO" id="GO:0005524">
    <property type="term" value="F:ATP binding"/>
    <property type="evidence" value="ECO:0007669"/>
    <property type="project" value="UniProtKB-KW"/>
</dbReference>
<evidence type="ECO:0000256" key="7">
    <source>
        <dbReference type="ARBA" id="ARBA00022967"/>
    </source>
</evidence>
<dbReference type="InterPro" id="IPR017871">
    <property type="entry name" value="ABC_transporter-like_CS"/>
</dbReference>
<keyword evidence="5" id="KW-0547">Nucleotide-binding</keyword>
<dbReference type="PANTHER" id="PTHR43423">
    <property type="entry name" value="ABC TRANSPORTER I FAMILY MEMBER 17"/>
    <property type="match status" value="1"/>
</dbReference>
<dbReference type="InterPro" id="IPR003593">
    <property type="entry name" value="AAA+_ATPase"/>
</dbReference>
<feature type="domain" description="ABC transporter" evidence="9">
    <location>
        <begin position="10"/>
        <end position="227"/>
    </location>
</feature>
<dbReference type="PANTHER" id="PTHR43423:SF12">
    <property type="entry name" value="IRON EXPORT ATP-BINDING PROTEIN FETA-RELATED"/>
    <property type="match status" value="1"/>
</dbReference>
<dbReference type="SMART" id="SM00382">
    <property type="entry name" value="AAA"/>
    <property type="match status" value="1"/>
</dbReference>
<evidence type="ECO:0000256" key="1">
    <source>
        <dbReference type="ARBA" id="ARBA00006526"/>
    </source>
</evidence>
<keyword evidence="2" id="KW-0813">Transport</keyword>
<dbReference type="NCBIfam" id="NF007601">
    <property type="entry name" value="PRK10247.1"/>
    <property type="match status" value="1"/>
</dbReference>